<reference evidence="1 2" key="1">
    <citation type="submission" date="2023-03" db="EMBL/GenBank/DDBJ databases">
        <title>High recombination rates correlate with genetic variation in Cardiocondyla obscurior ants.</title>
        <authorList>
            <person name="Errbii M."/>
        </authorList>
    </citation>
    <scope>NUCLEOTIDE SEQUENCE [LARGE SCALE GENOMIC DNA]</scope>
    <source>
        <strain evidence="1">Alpha-2009</strain>
        <tissue evidence="1">Whole body</tissue>
    </source>
</reference>
<gene>
    <name evidence="1" type="ORF">PUN28_008572</name>
</gene>
<accession>A0AAW2FYT5</accession>
<keyword evidence="2" id="KW-1185">Reference proteome</keyword>
<evidence type="ECO:0000313" key="2">
    <source>
        <dbReference type="Proteomes" id="UP001430953"/>
    </source>
</evidence>
<sequence>MTPSDWRGLLSPLYLSLFRDRLFFIFSSLSRPRPRFRHSQAFGIGILFKCKSMSPSEDRMSRCFTIDTFYIAAEYSNYSVGRASCNLSFNLLRFYGISATHVYIKKERKKIALLREH</sequence>
<evidence type="ECO:0000313" key="1">
    <source>
        <dbReference type="EMBL" id="KAL0120943.1"/>
    </source>
</evidence>
<dbReference type="EMBL" id="JADYXP020000007">
    <property type="protein sequence ID" value="KAL0120943.1"/>
    <property type="molecule type" value="Genomic_DNA"/>
</dbReference>
<name>A0AAW2FYT5_9HYME</name>
<organism evidence="1 2">
    <name type="scientific">Cardiocondyla obscurior</name>
    <dbReference type="NCBI Taxonomy" id="286306"/>
    <lineage>
        <taxon>Eukaryota</taxon>
        <taxon>Metazoa</taxon>
        <taxon>Ecdysozoa</taxon>
        <taxon>Arthropoda</taxon>
        <taxon>Hexapoda</taxon>
        <taxon>Insecta</taxon>
        <taxon>Pterygota</taxon>
        <taxon>Neoptera</taxon>
        <taxon>Endopterygota</taxon>
        <taxon>Hymenoptera</taxon>
        <taxon>Apocrita</taxon>
        <taxon>Aculeata</taxon>
        <taxon>Formicoidea</taxon>
        <taxon>Formicidae</taxon>
        <taxon>Myrmicinae</taxon>
        <taxon>Cardiocondyla</taxon>
    </lineage>
</organism>
<protein>
    <submittedName>
        <fullName evidence="1">Uncharacterized protein</fullName>
    </submittedName>
</protein>
<dbReference type="AlphaFoldDB" id="A0AAW2FYT5"/>
<dbReference type="Proteomes" id="UP001430953">
    <property type="component" value="Unassembled WGS sequence"/>
</dbReference>
<proteinExistence type="predicted"/>
<comment type="caution">
    <text evidence="1">The sequence shown here is derived from an EMBL/GenBank/DDBJ whole genome shotgun (WGS) entry which is preliminary data.</text>
</comment>